<dbReference type="GO" id="GO:0005886">
    <property type="term" value="C:plasma membrane"/>
    <property type="evidence" value="ECO:0007669"/>
    <property type="project" value="UniProtKB-SubCell"/>
</dbReference>
<dbReference type="InterPro" id="IPR003593">
    <property type="entry name" value="AAA+_ATPase"/>
</dbReference>
<protein>
    <submittedName>
        <fullName evidence="11">Peptidase domain-containing ABC transporter</fullName>
    </submittedName>
</protein>
<dbReference type="InterPro" id="IPR036640">
    <property type="entry name" value="ABC1_TM_sf"/>
</dbReference>
<evidence type="ECO:0000259" key="10">
    <source>
        <dbReference type="PROSITE" id="PS50990"/>
    </source>
</evidence>
<dbReference type="SUPFAM" id="SSF52540">
    <property type="entry name" value="P-loop containing nucleoside triphosphate hydrolases"/>
    <property type="match status" value="1"/>
</dbReference>
<dbReference type="GO" id="GO:0006508">
    <property type="term" value="P:proteolysis"/>
    <property type="evidence" value="ECO:0007669"/>
    <property type="project" value="InterPro"/>
</dbReference>
<dbReference type="InterPro" id="IPR005074">
    <property type="entry name" value="Peptidase_C39"/>
</dbReference>
<dbReference type="PROSITE" id="PS50893">
    <property type="entry name" value="ABC_TRANSPORTER_2"/>
    <property type="match status" value="1"/>
</dbReference>
<evidence type="ECO:0000256" key="5">
    <source>
        <dbReference type="ARBA" id="ARBA00022989"/>
    </source>
</evidence>
<sequence>MTSKFKWRMQSEAAECGLVCVAACMEMLGSDADLVSMRQRFSVSSRGLTLREVSDIAAAQDLTTRAVKCEVQELAEVRLPAILHWKFNHFVVLTGVTRKGKYRLIDPALGEREVSAAELNEAFTGIALEVTAAPGFQPRKKKSALNLLSLVSLKNGVGLGILQALLLSLFLQAYVIGSPFLLQLAVDESAMKGDRELLMTLAIGFALFAVFNASAELLRGIALQRVSALMNWDMTSRLFHHMLRLPLAWFQRRRLADALTRFDSLDPVRLLFANGLVAALLDGVLSIGVLTAMLVYSPSLALIVIVSTLLVAVLKIGTVPKGIQLGAKVLQTSIAEKGKRIETLRAMQTIKLMCGEGDRERDWANKFAETVGASQNSAHFQIGVRSVQTAIDSLSWIVLVYVGIGSVIEASLSVGMFYAFVAYRQQFSARVSNLIDQLVAWRMLDLHSDRLADIALQSREDGIDAPAPLAQSGGGAIELDAVAFRYGQYEPFVLRDLSLQVEEGEFVAITGPSGSGKSTLLKVLTGLYPPTVGDVRFGGISAKALGPAGVRRRMGVVMQDDELLAGSILDNVSFFEEKADIERVWHCLELAAIADDVRKFPMRLQTIMGDMGSSLSGGQRQRLFLARALYRQPKILVLDEATSNLDLSRERAVHRHLRDLNVTRIVVSHRPETMRMADRTLILADRRLLIADASALSALMGEPPIAA</sequence>
<comment type="subcellular location">
    <subcellularLocation>
        <location evidence="1">Cell membrane</location>
        <topology evidence="1">Multi-pass membrane protein</topology>
    </subcellularLocation>
</comment>
<dbReference type="PROSITE" id="PS50990">
    <property type="entry name" value="PEPTIDASE_C39"/>
    <property type="match status" value="1"/>
</dbReference>
<feature type="transmembrane region" description="Helical" evidence="7">
    <location>
        <begin position="157"/>
        <end position="177"/>
    </location>
</feature>
<feature type="transmembrane region" description="Helical" evidence="7">
    <location>
        <begin position="300"/>
        <end position="318"/>
    </location>
</feature>
<evidence type="ECO:0000256" key="7">
    <source>
        <dbReference type="SAM" id="Phobius"/>
    </source>
</evidence>
<dbReference type="GO" id="GO:0140359">
    <property type="term" value="F:ABC-type transporter activity"/>
    <property type="evidence" value="ECO:0007669"/>
    <property type="project" value="InterPro"/>
</dbReference>
<dbReference type="EMBL" id="JACYTR010000078">
    <property type="protein sequence ID" value="MBD8528038.1"/>
    <property type="molecule type" value="Genomic_DNA"/>
</dbReference>
<dbReference type="AlphaFoldDB" id="A0AAW3ZQN7"/>
<dbReference type="GO" id="GO:0034040">
    <property type="term" value="F:ATPase-coupled lipid transmembrane transporter activity"/>
    <property type="evidence" value="ECO:0007669"/>
    <property type="project" value="TreeGrafter"/>
</dbReference>
<evidence type="ECO:0000256" key="3">
    <source>
        <dbReference type="ARBA" id="ARBA00022741"/>
    </source>
</evidence>
<dbReference type="InterPro" id="IPR003439">
    <property type="entry name" value="ABC_transporter-like_ATP-bd"/>
</dbReference>
<dbReference type="PROSITE" id="PS50929">
    <property type="entry name" value="ABC_TM1F"/>
    <property type="match status" value="1"/>
</dbReference>
<dbReference type="RefSeq" id="WP_192031459.1">
    <property type="nucleotide sequence ID" value="NZ_JACYTR010000078.1"/>
</dbReference>
<dbReference type="Gene3D" id="3.40.50.300">
    <property type="entry name" value="P-loop containing nucleotide triphosphate hydrolases"/>
    <property type="match status" value="1"/>
</dbReference>
<dbReference type="GO" id="GO:0008233">
    <property type="term" value="F:peptidase activity"/>
    <property type="evidence" value="ECO:0007669"/>
    <property type="project" value="InterPro"/>
</dbReference>
<dbReference type="Pfam" id="PF00664">
    <property type="entry name" value="ABC_membrane"/>
    <property type="match status" value="1"/>
</dbReference>
<feature type="domain" description="ABC transporter" evidence="8">
    <location>
        <begin position="477"/>
        <end position="703"/>
    </location>
</feature>
<evidence type="ECO:0000313" key="11">
    <source>
        <dbReference type="EMBL" id="MBD8528038.1"/>
    </source>
</evidence>
<proteinExistence type="predicted"/>
<dbReference type="PANTHER" id="PTHR24221">
    <property type="entry name" value="ATP-BINDING CASSETTE SUB-FAMILY B"/>
    <property type="match status" value="1"/>
</dbReference>
<gene>
    <name evidence="11" type="ORF">IFO71_20000</name>
</gene>
<dbReference type="GO" id="GO:0016887">
    <property type="term" value="F:ATP hydrolysis activity"/>
    <property type="evidence" value="ECO:0007669"/>
    <property type="project" value="InterPro"/>
</dbReference>
<reference evidence="11 12" key="1">
    <citation type="submission" date="2020-09" db="EMBL/GenBank/DDBJ databases">
        <title>Pseudoxanthomonas sp. CAU 1598 isolated from sand of Yaerae Beach.</title>
        <authorList>
            <person name="Kim W."/>
        </authorList>
    </citation>
    <scope>NUCLEOTIDE SEQUENCE [LARGE SCALE GENOMIC DNA]</scope>
    <source>
        <strain evidence="11 12">CAU 1598</strain>
    </source>
</reference>
<dbReference type="SMART" id="SM00382">
    <property type="entry name" value="AAA"/>
    <property type="match status" value="1"/>
</dbReference>
<dbReference type="Gene3D" id="1.20.1560.10">
    <property type="entry name" value="ABC transporter type 1, transmembrane domain"/>
    <property type="match status" value="1"/>
</dbReference>
<evidence type="ECO:0000256" key="4">
    <source>
        <dbReference type="ARBA" id="ARBA00022840"/>
    </source>
</evidence>
<dbReference type="Pfam" id="PF03412">
    <property type="entry name" value="Peptidase_C39"/>
    <property type="match status" value="1"/>
</dbReference>
<keyword evidence="3" id="KW-0547">Nucleotide-binding</keyword>
<dbReference type="InterPro" id="IPR027417">
    <property type="entry name" value="P-loop_NTPase"/>
</dbReference>
<feature type="domain" description="Peptidase C39" evidence="10">
    <location>
        <begin position="10"/>
        <end position="130"/>
    </location>
</feature>
<dbReference type="InterPro" id="IPR017871">
    <property type="entry name" value="ABC_transporter-like_CS"/>
</dbReference>
<keyword evidence="4" id="KW-0067">ATP-binding</keyword>
<evidence type="ECO:0000256" key="1">
    <source>
        <dbReference type="ARBA" id="ARBA00004651"/>
    </source>
</evidence>
<keyword evidence="12" id="KW-1185">Reference proteome</keyword>
<evidence type="ECO:0000256" key="2">
    <source>
        <dbReference type="ARBA" id="ARBA00022692"/>
    </source>
</evidence>
<evidence type="ECO:0000259" key="8">
    <source>
        <dbReference type="PROSITE" id="PS50893"/>
    </source>
</evidence>
<dbReference type="Gene3D" id="3.90.70.10">
    <property type="entry name" value="Cysteine proteinases"/>
    <property type="match status" value="1"/>
</dbReference>
<feature type="domain" description="ABC transmembrane type-1" evidence="9">
    <location>
        <begin position="164"/>
        <end position="443"/>
    </location>
</feature>
<dbReference type="CDD" id="cd18567">
    <property type="entry name" value="ABC_6TM_CvaB_RaxB_like"/>
    <property type="match status" value="1"/>
</dbReference>
<dbReference type="SUPFAM" id="SSF90123">
    <property type="entry name" value="ABC transporter transmembrane region"/>
    <property type="match status" value="1"/>
</dbReference>
<dbReference type="Pfam" id="PF00005">
    <property type="entry name" value="ABC_tran"/>
    <property type="match status" value="1"/>
</dbReference>
<name>A0AAW3ZQN7_9GAMM</name>
<organism evidence="11 12">
    <name type="scientific">Pseudomarimonas arenosa</name>
    <dbReference type="NCBI Taxonomy" id="2774145"/>
    <lineage>
        <taxon>Bacteria</taxon>
        <taxon>Pseudomonadati</taxon>
        <taxon>Pseudomonadota</taxon>
        <taxon>Gammaproteobacteria</taxon>
        <taxon>Lysobacterales</taxon>
        <taxon>Lysobacteraceae</taxon>
        <taxon>Pseudomarimonas</taxon>
    </lineage>
</organism>
<keyword evidence="2 7" id="KW-0812">Transmembrane</keyword>
<evidence type="ECO:0000256" key="6">
    <source>
        <dbReference type="ARBA" id="ARBA00023136"/>
    </source>
</evidence>
<feature type="transmembrane region" description="Helical" evidence="7">
    <location>
        <begin position="271"/>
        <end position="294"/>
    </location>
</feature>
<dbReference type="InterPro" id="IPR011527">
    <property type="entry name" value="ABC1_TM_dom"/>
</dbReference>
<accession>A0AAW3ZQN7</accession>
<dbReference type="Proteomes" id="UP000613768">
    <property type="component" value="Unassembled WGS sequence"/>
</dbReference>
<dbReference type="PROSITE" id="PS00211">
    <property type="entry name" value="ABC_TRANSPORTER_1"/>
    <property type="match status" value="1"/>
</dbReference>
<keyword evidence="6 7" id="KW-0472">Membrane</keyword>
<dbReference type="GO" id="GO:0005524">
    <property type="term" value="F:ATP binding"/>
    <property type="evidence" value="ECO:0007669"/>
    <property type="project" value="UniProtKB-KW"/>
</dbReference>
<comment type="caution">
    <text evidence="11">The sequence shown here is derived from an EMBL/GenBank/DDBJ whole genome shotgun (WGS) entry which is preliminary data.</text>
</comment>
<feature type="transmembrane region" description="Helical" evidence="7">
    <location>
        <begin position="394"/>
        <end position="421"/>
    </location>
</feature>
<evidence type="ECO:0000313" key="12">
    <source>
        <dbReference type="Proteomes" id="UP000613768"/>
    </source>
</evidence>
<feature type="transmembrane region" description="Helical" evidence="7">
    <location>
        <begin position="197"/>
        <end position="215"/>
    </location>
</feature>
<dbReference type="InterPro" id="IPR039421">
    <property type="entry name" value="Type_1_exporter"/>
</dbReference>
<keyword evidence="5 7" id="KW-1133">Transmembrane helix</keyword>
<evidence type="ECO:0000259" key="9">
    <source>
        <dbReference type="PROSITE" id="PS50929"/>
    </source>
</evidence>
<dbReference type="PANTHER" id="PTHR24221:SF606">
    <property type="entry name" value="COLICIN V SECRETION-PROCESSING ATP-BINDING PROTEIN"/>
    <property type="match status" value="1"/>
</dbReference>